<comment type="caution">
    <text evidence="2">The sequence shown here is derived from an EMBL/GenBank/DDBJ whole genome shotgun (WGS) entry which is preliminary data.</text>
</comment>
<dbReference type="Pfam" id="PF00383">
    <property type="entry name" value="dCMP_cyt_deam_1"/>
    <property type="match status" value="1"/>
</dbReference>
<dbReference type="RefSeq" id="WP_203914786.1">
    <property type="nucleotide sequence ID" value="NZ_BONY01000118.1"/>
</dbReference>
<dbReference type="PANTHER" id="PTHR11079">
    <property type="entry name" value="CYTOSINE DEAMINASE FAMILY MEMBER"/>
    <property type="match status" value="1"/>
</dbReference>
<dbReference type="GO" id="GO:0008251">
    <property type="term" value="F:tRNA-specific adenosine deaminase activity"/>
    <property type="evidence" value="ECO:0007669"/>
    <property type="project" value="TreeGrafter"/>
</dbReference>
<dbReference type="EMBL" id="BONY01000118">
    <property type="protein sequence ID" value="GIH11064.1"/>
    <property type="molecule type" value="Genomic_DNA"/>
</dbReference>
<evidence type="ECO:0000313" key="2">
    <source>
        <dbReference type="EMBL" id="GIH11064.1"/>
    </source>
</evidence>
<name>A0A8J3VL23_9ACTN</name>
<gene>
    <name evidence="2" type="primary">tadA_2</name>
    <name evidence="2" type="ORF">Rhe02_91310</name>
</gene>
<protein>
    <submittedName>
        <fullName evidence="2">tRNA-specific adenosine deaminase</fullName>
    </submittedName>
</protein>
<dbReference type="GO" id="GO:0002100">
    <property type="term" value="P:tRNA wobble adenosine to inosine editing"/>
    <property type="evidence" value="ECO:0007669"/>
    <property type="project" value="TreeGrafter"/>
</dbReference>
<evidence type="ECO:0000313" key="3">
    <source>
        <dbReference type="Proteomes" id="UP000612899"/>
    </source>
</evidence>
<dbReference type="Gene3D" id="3.40.140.10">
    <property type="entry name" value="Cytidine Deaminase, domain 2"/>
    <property type="match status" value="1"/>
</dbReference>
<feature type="domain" description="CMP/dCMP-type deaminase" evidence="1">
    <location>
        <begin position="1"/>
        <end position="113"/>
    </location>
</feature>
<dbReference type="SUPFAM" id="SSF53927">
    <property type="entry name" value="Cytidine deaminase-like"/>
    <property type="match status" value="1"/>
</dbReference>
<dbReference type="AlphaFoldDB" id="A0A8J3VL23"/>
<dbReference type="InterPro" id="IPR016193">
    <property type="entry name" value="Cytidine_deaminase-like"/>
</dbReference>
<evidence type="ECO:0000259" key="1">
    <source>
        <dbReference type="PROSITE" id="PS51747"/>
    </source>
</evidence>
<dbReference type="CDD" id="cd01285">
    <property type="entry name" value="nucleoside_deaminase"/>
    <property type="match status" value="1"/>
</dbReference>
<reference evidence="2" key="1">
    <citation type="submission" date="2021-01" db="EMBL/GenBank/DDBJ databases">
        <title>Whole genome shotgun sequence of Rhizocola hellebori NBRC 109834.</title>
        <authorList>
            <person name="Komaki H."/>
            <person name="Tamura T."/>
        </authorList>
    </citation>
    <scope>NUCLEOTIDE SEQUENCE</scope>
    <source>
        <strain evidence="2">NBRC 109834</strain>
    </source>
</reference>
<dbReference type="PANTHER" id="PTHR11079:SF179">
    <property type="entry name" value="TRNA(ADENINE(34)) DEAMINASE, CHLOROPLASTIC"/>
    <property type="match status" value="1"/>
</dbReference>
<sequence length="168" mass="17940">MTPEELVGQALAVSAEGLRAGELPVGAVVVMGDEVVGRAHTQEVTQGRRLVHADLLAMIEADSSLGWRKRTAPLRLGITLEPCVMCLGAAMSLGVTEIYYGLASPGDGAAGIAASWRPANDDMPFYRMPSVSGGIREADCRDQFRAYCDTAPESGMLRWAKTMILDPM</sequence>
<accession>A0A8J3VL23</accession>
<keyword evidence="3" id="KW-1185">Reference proteome</keyword>
<proteinExistence type="predicted"/>
<organism evidence="2 3">
    <name type="scientific">Rhizocola hellebori</name>
    <dbReference type="NCBI Taxonomy" id="1392758"/>
    <lineage>
        <taxon>Bacteria</taxon>
        <taxon>Bacillati</taxon>
        <taxon>Actinomycetota</taxon>
        <taxon>Actinomycetes</taxon>
        <taxon>Micromonosporales</taxon>
        <taxon>Micromonosporaceae</taxon>
        <taxon>Rhizocola</taxon>
    </lineage>
</organism>
<dbReference type="InterPro" id="IPR002125">
    <property type="entry name" value="CMP_dCMP_dom"/>
</dbReference>
<dbReference type="Proteomes" id="UP000612899">
    <property type="component" value="Unassembled WGS sequence"/>
</dbReference>
<dbReference type="PROSITE" id="PS51747">
    <property type="entry name" value="CYT_DCMP_DEAMINASES_2"/>
    <property type="match status" value="1"/>
</dbReference>